<dbReference type="AlphaFoldDB" id="A0A1E5JUB3"/>
<sequence>MCGIVGIYSHEPVASELYESLIHLQHRGQDAAGVLTCDQRFYTQHGLGLVREILLLRMFPRCRET</sequence>
<dbReference type="SUPFAM" id="SSF56235">
    <property type="entry name" value="N-terminal nucleophile aminohydrolases (Ntn hydrolases)"/>
    <property type="match status" value="1"/>
</dbReference>
<proteinExistence type="predicted"/>
<evidence type="ECO:0000313" key="3">
    <source>
        <dbReference type="Proteomes" id="UP000095229"/>
    </source>
</evidence>
<dbReference type="InterPro" id="IPR029055">
    <property type="entry name" value="Ntn_hydrolases_N"/>
</dbReference>
<keyword evidence="3" id="KW-1185">Reference proteome</keyword>
<accession>A0A1E5JUB3</accession>
<name>A0A1E5JUB3_9GAMM</name>
<organism evidence="2 3">
    <name type="scientific">Legionella parisiensis</name>
    <dbReference type="NCBI Taxonomy" id="45071"/>
    <lineage>
        <taxon>Bacteria</taxon>
        <taxon>Pseudomonadati</taxon>
        <taxon>Pseudomonadota</taxon>
        <taxon>Gammaproteobacteria</taxon>
        <taxon>Legionellales</taxon>
        <taxon>Legionellaceae</taxon>
        <taxon>Legionella</taxon>
    </lineage>
</organism>
<dbReference type="PATRIC" id="fig|45071.7.peg.947"/>
<dbReference type="EMBL" id="LSOG01000029">
    <property type="protein sequence ID" value="OEH48085.1"/>
    <property type="molecule type" value="Genomic_DNA"/>
</dbReference>
<feature type="domain" description="Glutamine amidotransferase type-2" evidence="1">
    <location>
        <begin position="2"/>
        <end position="65"/>
    </location>
</feature>
<protein>
    <submittedName>
        <fullName evidence="2">Amidophosphoribosyltransferase</fullName>
    </submittedName>
</protein>
<dbReference type="PROSITE" id="PS51278">
    <property type="entry name" value="GATASE_TYPE_2"/>
    <property type="match status" value="1"/>
</dbReference>
<reference evidence="2 3" key="1">
    <citation type="submission" date="2016-02" db="EMBL/GenBank/DDBJ databases">
        <title>Secondary metabolites in Legionella.</title>
        <authorList>
            <person name="Tobias N.J."/>
            <person name="Bode H.B."/>
        </authorList>
    </citation>
    <scope>NUCLEOTIDE SEQUENCE [LARGE SCALE GENOMIC DNA]</scope>
    <source>
        <strain evidence="2 3">DSM 19216</strain>
    </source>
</reference>
<keyword evidence="2" id="KW-0808">Transferase</keyword>
<dbReference type="Gene3D" id="3.60.20.10">
    <property type="entry name" value="Glutamine Phosphoribosylpyrophosphate, subunit 1, domain 1"/>
    <property type="match status" value="1"/>
</dbReference>
<dbReference type="Proteomes" id="UP000095229">
    <property type="component" value="Unassembled WGS sequence"/>
</dbReference>
<evidence type="ECO:0000313" key="2">
    <source>
        <dbReference type="EMBL" id="OEH48085.1"/>
    </source>
</evidence>
<dbReference type="InterPro" id="IPR017932">
    <property type="entry name" value="GATase_2_dom"/>
</dbReference>
<gene>
    <name evidence="2" type="primary">purF_1</name>
    <name evidence="2" type="ORF">lpari_00884</name>
</gene>
<dbReference type="GO" id="GO:0016757">
    <property type="term" value="F:glycosyltransferase activity"/>
    <property type="evidence" value="ECO:0007669"/>
    <property type="project" value="UniProtKB-KW"/>
</dbReference>
<comment type="caution">
    <text evidence="2">The sequence shown here is derived from an EMBL/GenBank/DDBJ whole genome shotgun (WGS) entry which is preliminary data.</text>
</comment>
<keyword evidence="2" id="KW-0328">Glycosyltransferase</keyword>
<evidence type="ECO:0000259" key="1">
    <source>
        <dbReference type="PROSITE" id="PS51278"/>
    </source>
</evidence>